<reference evidence="2" key="1">
    <citation type="submission" date="2013-02" db="EMBL/GenBank/DDBJ databases">
        <authorList>
            <person name="Hughes D."/>
        </authorList>
    </citation>
    <scope>NUCLEOTIDE SEQUENCE</scope>
    <source>
        <strain>Durham</strain>
        <strain evidence="2">NC isolate 2 -- Noor lab</strain>
    </source>
</reference>
<dbReference type="EMBL" id="CAQQ02394102">
    <property type="status" value="NOT_ANNOTATED_CDS"/>
    <property type="molecule type" value="Genomic_DNA"/>
</dbReference>
<reference evidence="1" key="2">
    <citation type="submission" date="2015-06" db="UniProtKB">
        <authorList>
            <consortium name="EnsemblMetazoa"/>
        </authorList>
    </citation>
    <scope>IDENTIFICATION</scope>
</reference>
<evidence type="ECO:0000313" key="2">
    <source>
        <dbReference type="Proteomes" id="UP000015102"/>
    </source>
</evidence>
<dbReference type="Proteomes" id="UP000015102">
    <property type="component" value="Unassembled WGS sequence"/>
</dbReference>
<protein>
    <submittedName>
        <fullName evidence="1">Uncharacterized protein</fullName>
    </submittedName>
</protein>
<sequence>MDYNFLAAVLASIYSRWPAHLKRFERIMLIIRGWPYNRYSSWLYRILHGDVDFARFWLILAMKQKPRSGATTDSMKVEISLFSPEYVMYVHLFCLFPLIIACLS</sequence>
<dbReference type="EnsemblMetazoa" id="MESCA005698-RA">
    <property type="protein sequence ID" value="MESCA005698-PA"/>
    <property type="gene ID" value="MESCA005698"/>
</dbReference>
<accession>T1GQ02</accession>
<dbReference type="EMBL" id="CAQQ02394103">
    <property type="status" value="NOT_ANNOTATED_CDS"/>
    <property type="molecule type" value="Genomic_DNA"/>
</dbReference>
<dbReference type="AlphaFoldDB" id="T1GQ02"/>
<keyword evidence="2" id="KW-1185">Reference proteome</keyword>
<dbReference type="HOGENOM" id="CLU_2253094_0_0_1"/>
<evidence type="ECO:0000313" key="1">
    <source>
        <dbReference type="EnsemblMetazoa" id="MESCA005698-PA"/>
    </source>
</evidence>
<proteinExistence type="predicted"/>
<organism evidence="1 2">
    <name type="scientific">Megaselia scalaris</name>
    <name type="common">Humpbacked fly</name>
    <name type="synonym">Phora scalaris</name>
    <dbReference type="NCBI Taxonomy" id="36166"/>
    <lineage>
        <taxon>Eukaryota</taxon>
        <taxon>Metazoa</taxon>
        <taxon>Ecdysozoa</taxon>
        <taxon>Arthropoda</taxon>
        <taxon>Hexapoda</taxon>
        <taxon>Insecta</taxon>
        <taxon>Pterygota</taxon>
        <taxon>Neoptera</taxon>
        <taxon>Endopterygota</taxon>
        <taxon>Diptera</taxon>
        <taxon>Brachycera</taxon>
        <taxon>Muscomorpha</taxon>
        <taxon>Platypezoidea</taxon>
        <taxon>Phoridae</taxon>
        <taxon>Megaseliini</taxon>
        <taxon>Megaselia</taxon>
    </lineage>
</organism>
<name>T1GQ02_MEGSC</name>